<dbReference type="Proteomes" id="UP000198727">
    <property type="component" value="Unassembled WGS sequence"/>
</dbReference>
<feature type="domain" description="HTH tetR-type" evidence="3">
    <location>
        <begin position="9"/>
        <end position="69"/>
    </location>
</feature>
<dbReference type="GO" id="GO:0003700">
    <property type="term" value="F:DNA-binding transcription factor activity"/>
    <property type="evidence" value="ECO:0007669"/>
    <property type="project" value="TreeGrafter"/>
</dbReference>
<organism evidence="4 5">
    <name type="scientific">Amycolatopsis arida</name>
    <dbReference type="NCBI Taxonomy" id="587909"/>
    <lineage>
        <taxon>Bacteria</taxon>
        <taxon>Bacillati</taxon>
        <taxon>Actinomycetota</taxon>
        <taxon>Actinomycetes</taxon>
        <taxon>Pseudonocardiales</taxon>
        <taxon>Pseudonocardiaceae</taxon>
        <taxon>Amycolatopsis</taxon>
    </lineage>
</organism>
<proteinExistence type="predicted"/>
<dbReference type="Gene3D" id="1.10.357.10">
    <property type="entry name" value="Tetracycline Repressor, domain 2"/>
    <property type="match status" value="1"/>
</dbReference>
<keyword evidence="1 2" id="KW-0238">DNA-binding</keyword>
<dbReference type="PANTHER" id="PTHR30055:SF226">
    <property type="entry name" value="HTH-TYPE TRANSCRIPTIONAL REGULATOR PKSA"/>
    <property type="match status" value="1"/>
</dbReference>
<evidence type="ECO:0000313" key="5">
    <source>
        <dbReference type="Proteomes" id="UP000198727"/>
    </source>
</evidence>
<gene>
    <name evidence="4" type="ORF">SAMN05421810_109136</name>
</gene>
<dbReference type="InterPro" id="IPR041583">
    <property type="entry name" value="TetR_C_31"/>
</dbReference>
<dbReference type="GO" id="GO:0000976">
    <property type="term" value="F:transcription cis-regulatory region binding"/>
    <property type="evidence" value="ECO:0007669"/>
    <property type="project" value="TreeGrafter"/>
</dbReference>
<accession>A0A1I5ZF74</accession>
<dbReference type="AlphaFoldDB" id="A0A1I5ZF74"/>
<dbReference type="SUPFAM" id="SSF46689">
    <property type="entry name" value="Homeodomain-like"/>
    <property type="match status" value="1"/>
</dbReference>
<dbReference type="EMBL" id="FOWW01000009">
    <property type="protein sequence ID" value="SFQ55085.1"/>
    <property type="molecule type" value="Genomic_DNA"/>
</dbReference>
<dbReference type="InterPro" id="IPR050109">
    <property type="entry name" value="HTH-type_TetR-like_transc_reg"/>
</dbReference>
<dbReference type="PANTHER" id="PTHR30055">
    <property type="entry name" value="HTH-TYPE TRANSCRIPTIONAL REGULATOR RUTR"/>
    <property type="match status" value="1"/>
</dbReference>
<feature type="DNA-binding region" description="H-T-H motif" evidence="2">
    <location>
        <begin position="32"/>
        <end position="51"/>
    </location>
</feature>
<dbReference type="SUPFAM" id="SSF48498">
    <property type="entry name" value="Tetracyclin repressor-like, C-terminal domain"/>
    <property type="match status" value="1"/>
</dbReference>
<dbReference type="PRINTS" id="PR00455">
    <property type="entry name" value="HTHTETR"/>
</dbReference>
<dbReference type="InterPro" id="IPR036271">
    <property type="entry name" value="Tet_transcr_reg_TetR-rel_C_sf"/>
</dbReference>
<dbReference type="InterPro" id="IPR009057">
    <property type="entry name" value="Homeodomain-like_sf"/>
</dbReference>
<name>A0A1I5ZF74_9PSEU</name>
<sequence>MVTTSERGREVRRRLLSAATELIAERGWTGVSTRALADRAEVAPGLVHYHFASLRALLTEAAIEALRNTVADLDEVITPARTPEEGVELVLASLAQFSGTDPLSLLVTETYLAATRDPELCRRVGEIAVEFRRRIAGWLGHWGVADPDHTAMVVVATLDGLVLHRALDPTVSAPAVAGVLRRIVARPRRPTDGGVGSTDVSE</sequence>
<evidence type="ECO:0000313" key="4">
    <source>
        <dbReference type="EMBL" id="SFQ55085.1"/>
    </source>
</evidence>
<dbReference type="STRING" id="587909.SAMN05421810_109136"/>
<evidence type="ECO:0000256" key="2">
    <source>
        <dbReference type="PROSITE-ProRule" id="PRU00335"/>
    </source>
</evidence>
<evidence type="ECO:0000259" key="3">
    <source>
        <dbReference type="PROSITE" id="PS50977"/>
    </source>
</evidence>
<dbReference type="InterPro" id="IPR001647">
    <property type="entry name" value="HTH_TetR"/>
</dbReference>
<dbReference type="RefSeq" id="WP_243859735.1">
    <property type="nucleotide sequence ID" value="NZ_FOWW01000009.1"/>
</dbReference>
<reference evidence="5" key="1">
    <citation type="submission" date="2016-10" db="EMBL/GenBank/DDBJ databases">
        <authorList>
            <person name="Varghese N."/>
            <person name="Submissions S."/>
        </authorList>
    </citation>
    <scope>NUCLEOTIDE SEQUENCE [LARGE SCALE GENOMIC DNA]</scope>
    <source>
        <strain evidence="5">CGMCC 4.5579</strain>
    </source>
</reference>
<dbReference type="PROSITE" id="PS50977">
    <property type="entry name" value="HTH_TETR_2"/>
    <property type="match status" value="1"/>
</dbReference>
<keyword evidence="5" id="KW-1185">Reference proteome</keyword>
<evidence type="ECO:0000256" key="1">
    <source>
        <dbReference type="ARBA" id="ARBA00023125"/>
    </source>
</evidence>
<dbReference type="Pfam" id="PF17940">
    <property type="entry name" value="TetR_C_31"/>
    <property type="match status" value="1"/>
</dbReference>
<dbReference type="Pfam" id="PF00440">
    <property type="entry name" value="TetR_N"/>
    <property type="match status" value="1"/>
</dbReference>
<protein>
    <submittedName>
        <fullName evidence="4">DNA-binding transcriptional regulator, AcrR family</fullName>
    </submittedName>
</protein>